<dbReference type="GeneID" id="28763372"/>
<dbReference type="AlphaFoldDB" id="A0A177CZU7"/>
<reference evidence="2 3" key="1">
    <citation type="submission" date="2016-05" db="EMBL/GenBank/DDBJ databases">
        <title>Comparative analysis of secretome profiles of manganese(II)-oxidizing ascomycete fungi.</title>
        <authorList>
            <consortium name="DOE Joint Genome Institute"/>
            <person name="Zeiner C.A."/>
            <person name="Purvine S.O."/>
            <person name="Zink E.M."/>
            <person name="Wu S."/>
            <person name="Pasa-Tolic L."/>
            <person name="Chaput D.L."/>
            <person name="Haridas S."/>
            <person name="Grigoriev I.V."/>
            <person name="Santelli C.M."/>
            <person name="Hansel C.M."/>
        </authorList>
    </citation>
    <scope>NUCLEOTIDE SEQUENCE [LARGE SCALE GENOMIC DNA]</scope>
    <source>
        <strain evidence="2 3">AP3s5-JAC2a</strain>
    </source>
</reference>
<sequence>MSQPITKSFPIDPLIGSKPTSKQDPKPIPSSSALAINVLALGRIGLGLASFVAPTVTLSLFKIALPANMTLIPRMFGGREFVIGEWTWMVKDEDKNAAEGGRRELKRAMRLNTVVDALDLAAVGYGLSGGDGNGGPAARGTACRGSINVRGDGLVGIERLVANGNVLR</sequence>
<accession>A0A177CZU7</accession>
<name>A0A177CZU7_9PLEO</name>
<keyword evidence="3" id="KW-1185">Reference proteome</keyword>
<dbReference type="RefSeq" id="XP_018042574.1">
    <property type="nucleotide sequence ID" value="XM_018179886.1"/>
</dbReference>
<feature type="region of interest" description="Disordered" evidence="1">
    <location>
        <begin position="1"/>
        <end position="28"/>
    </location>
</feature>
<evidence type="ECO:0000313" key="3">
    <source>
        <dbReference type="Proteomes" id="UP000077069"/>
    </source>
</evidence>
<evidence type="ECO:0000313" key="2">
    <source>
        <dbReference type="EMBL" id="OAG12209.1"/>
    </source>
</evidence>
<dbReference type="OrthoDB" id="4160064at2759"/>
<dbReference type="Proteomes" id="UP000077069">
    <property type="component" value="Unassembled WGS sequence"/>
</dbReference>
<dbReference type="EMBL" id="KV441548">
    <property type="protein sequence ID" value="OAG12209.1"/>
    <property type="molecule type" value="Genomic_DNA"/>
</dbReference>
<evidence type="ECO:0000256" key="1">
    <source>
        <dbReference type="SAM" id="MobiDB-lite"/>
    </source>
</evidence>
<proteinExistence type="predicted"/>
<gene>
    <name evidence="2" type="ORF">CC84DRAFT_1170982</name>
</gene>
<dbReference type="InParanoid" id="A0A177CZU7"/>
<protein>
    <submittedName>
        <fullName evidence="2">Uncharacterized protein</fullName>
    </submittedName>
</protein>
<organism evidence="2 3">
    <name type="scientific">Paraphaeosphaeria sporulosa</name>
    <dbReference type="NCBI Taxonomy" id="1460663"/>
    <lineage>
        <taxon>Eukaryota</taxon>
        <taxon>Fungi</taxon>
        <taxon>Dikarya</taxon>
        <taxon>Ascomycota</taxon>
        <taxon>Pezizomycotina</taxon>
        <taxon>Dothideomycetes</taxon>
        <taxon>Pleosporomycetidae</taxon>
        <taxon>Pleosporales</taxon>
        <taxon>Massarineae</taxon>
        <taxon>Didymosphaeriaceae</taxon>
        <taxon>Paraphaeosphaeria</taxon>
    </lineage>
</organism>